<reference evidence="1" key="1">
    <citation type="submission" date="2025-02" db="EMBL/GenBank/DDBJ databases">
        <authorList>
            <consortium name="NCBI Genome Project"/>
        </authorList>
    </citation>
    <scope>NUCLEOTIDE SEQUENCE</scope>
</reference>
<evidence type="ECO:0000313" key="1">
    <source>
        <dbReference type="RefSeq" id="XP_059606925.1"/>
    </source>
</evidence>
<dbReference type="GeneID" id="84591745"/>
<gene>
    <name evidence="1" type="ORF">An08g07660</name>
</gene>
<proteinExistence type="predicted"/>
<sequence>MGHRDTYLLCSVPLKGATLYPLNLIRSPSRRAGMGNSTAVLFDLPLDGHSRFTDVLAVGSAYFVRIGGALSGPSERATVTRIAATRLRKDRVLLLVPAYDASEERTNQSSLVAGTYANGLSPPNDIDVASIDASWSRLYMVSHALSVAAVQPAVATRPVTAPVKANTSAYELRGKTLTILPEQYMVTALTSALAVAPTQSTERARICERDGCMTDVEPGSLQSDLLSERSVKSAIARSTSDGRGSQLLKTEVNPWHVCISATAPESSISPWPVLCYGVNPPSIYE</sequence>
<dbReference type="RefSeq" id="XP_059606925.1">
    <property type="nucleotide sequence ID" value="XM_059749193.1"/>
</dbReference>
<dbReference type="KEGG" id="ang:An08g07660"/>
<protein>
    <submittedName>
        <fullName evidence="1">Uncharacterized protein</fullName>
    </submittedName>
</protein>
<reference evidence="1" key="2">
    <citation type="submission" date="2025-08" db="UniProtKB">
        <authorList>
            <consortium name="RefSeq"/>
        </authorList>
    </citation>
    <scope>IDENTIFICATION</scope>
</reference>
<dbReference type="AlphaFoldDB" id="A0AAJ8BZR4"/>
<name>A0AAJ8BZR4_ASPNG</name>
<dbReference type="VEuPathDB" id="FungiDB:An08g07660"/>
<organism evidence="1">
    <name type="scientific">Aspergillus niger</name>
    <dbReference type="NCBI Taxonomy" id="5061"/>
    <lineage>
        <taxon>Eukaryota</taxon>
        <taxon>Fungi</taxon>
        <taxon>Dikarya</taxon>
        <taxon>Ascomycota</taxon>
        <taxon>Pezizomycotina</taxon>
        <taxon>Eurotiomycetes</taxon>
        <taxon>Eurotiomycetidae</taxon>
        <taxon>Eurotiales</taxon>
        <taxon>Aspergillaceae</taxon>
        <taxon>Aspergillus</taxon>
        <taxon>Aspergillus subgen. Circumdati</taxon>
    </lineage>
</organism>
<accession>A0AAJ8BZR4</accession>